<evidence type="ECO:0000313" key="9">
    <source>
        <dbReference type="Proteomes" id="UP000655287"/>
    </source>
</evidence>
<evidence type="ECO:0000256" key="1">
    <source>
        <dbReference type="ARBA" id="ARBA00007074"/>
    </source>
</evidence>
<keyword evidence="2" id="KW-0645">Protease</keyword>
<comment type="caution">
    <text evidence="8">The sequence shown here is derived from an EMBL/GenBank/DDBJ whole genome shotgun (WGS) entry which is preliminary data.</text>
</comment>
<dbReference type="SUPFAM" id="SSF54001">
    <property type="entry name" value="Cysteine proteinases"/>
    <property type="match status" value="1"/>
</dbReference>
<feature type="chain" id="PRO_5038963247" description="NlpC/P60 domain-containing protein" evidence="6">
    <location>
        <begin position="31"/>
        <end position="330"/>
    </location>
</feature>
<keyword evidence="3" id="KW-0378">Hydrolase</keyword>
<accession>A0A919UX34</accession>
<keyword evidence="5" id="KW-0175">Coiled coil</keyword>
<dbReference type="PROSITE" id="PS51935">
    <property type="entry name" value="NLPC_P60"/>
    <property type="match status" value="1"/>
</dbReference>
<proteinExistence type="inferred from homology"/>
<organism evidence="8 9">
    <name type="scientific">Sphaerisporangium rufum</name>
    <dbReference type="NCBI Taxonomy" id="1381558"/>
    <lineage>
        <taxon>Bacteria</taxon>
        <taxon>Bacillati</taxon>
        <taxon>Actinomycetota</taxon>
        <taxon>Actinomycetes</taxon>
        <taxon>Streptosporangiales</taxon>
        <taxon>Streptosporangiaceae</taxon>
        <taxon>Sphaerisporangium</taxon>
    </lineage>
</organism>
<dbReference type="Gene3D" id="3.90.1720.10">
    <property type="entry name" value="endopeptidase domain like (from Nostoc punctiforme)"/>
    <property type="match status" value="1"/>
</dbReference>
<evidence type="ECO:0000256" key="6">
    <source>
        <dbReference type="SAM" id="SignalP"/>
    </source>
</evidence>
<dbReference type="EMBL" id="BOOU01000024">
    <property type="protein sequence ID" value="GII76616.1"/>
    <property type="molecule type" value="Genomic_DNA"/>
</dbReference>
<gene>
    <name evidence="8" type="ORF">Sru01_15980</name>
</gene>
<dbReference type="InterPro" id="IPR051794">
    <property type="entry name" value="PG_Endopeptidase_C40"/>
</dbReference>
<comment type="similarity">
    <text evidence="1">Belongs to the peptidase C40 family.</text>
</comment>
<keyword evidence="4" id="KW-0788">Thiol protease</keyword>
<dbReference type="GO" id="GO:0008234">
    <property type="term" value="F:cysteine-type peptidase activity"/>
    <property type="evidence" value="ECO:0007669"/>
    <property type="project" value="UniProtKB-KW"/>
</dbReference>
<dbReference type="GO" id="GO:0006508">
    <property type="term" value="P:proteolysis"/>
    <property type="evidence" value="ECO:0007669"/>
    <property type="project" value="UniProtKB-KW"/>
</dbReference>
<evidence type="ECO:0000259" key="7">
    <source>
        <dbReference type="PROSITE" id="PS51935"/>
    </source>
</evidence>
<feature type="signal peptide" evidence="6">
    <location>
        <begin position="1"/>
        <end position="30"/>
    </location>
</feature>
<dbReference type="InterPro" id="IPR000064">
    <property type="entry name" value="NLP_P60_dom"/>
</dbReference>
<sequence>MPVRSVRKRVVPAVAGLAAAMVLVAQQGAAAEPRPTAAQARARLAKLEDQADKTVERYNTVAERYKGAKKRYDALDRELSRERGKVDTLRADIGSTAAHLYQSNGVTTGLPGMLSWQDPSGVLAGLAVADQMSAGQANAMAAFEAATRGLRARHAKAKAAYDDVAELLGDVGDERKRVEKLVGEQERLLRRLNQFNAGDPNSRGIRYDGPASGNARTALTFAFAQAGKPYRYGATGPGAYDCSGFAQAAWAKAGVKLPRTTYQQWAWGAKRRVPMDKLQPGDLIFSNGLGHMGIYAGNGKMIHAPRTGDVVKVVTLASYGRGRFVGAVRP</sequence>
<evidence type="ECO:0000256" key="4">
    <source>
        <dbReference type="ARBA" id="ARBA00022807"/>
    </source>
</evidence>
<dbReference type="PANTHER" id="PTHR47359">
    <property type="entry name" value="PEPTIDOGLYCAN DL-ENDOPEPTIDASE CWLO"/>
    <property type="match status" value="1"/>
</dbReference>
<dbReference type="Pfam" id="PF00877">
    <property type="entry name" value="NLPC_P60"/>
    <property type="match status" value="1"/>
</dbReference>
<feature type="domain" description="NlpC/P60" evidence="7">
    <location>
        <begin position="212"/>
        <end position="330"/>
    </location>
</feature>
<name>A0A919UX34_9ACTN</name>
<dbReference type="PANTHER" id="PTHR47359:SF3">
    <property type="entry name" value="NLP_P60 DOMAIN-CONTAINING PROTEIN-RELATED"/>
    <property type="match status" value="1"/>
</dbReference>
<protein>
    <recommendedName>
        <fullName evidence="7">NlpC/P60 domain-containing protein</fullName>
    </recommendedName>
</protein>
<keyword evidence="6" id="KW-0732">Signal</keyword>
<reference evidence="8" key="1">
    <citation type="submission" date="2021-01" db="EMBL/GenBank/DDBJ databases">
        <title>Whole genome shotgun sequence of Sphaerisporangium rufum NBRC 109079.</title>
        <authorList>
            <person name="Komaki H."/>
            <person name="Tamura T."/>
        </authorList>
    </citation>
    <scope>NUCLEOTIDE SEQUENCE</scope>
    <source>
        <strain evidence="8">NBRC 109079</strain>
    </source>
</reference>
<dbReference type="AlphaFoldDB" id="A0A919UX34"/>
<evidence type="ECO:0000313" key="8">
    <source>
        <dbReference type="EMBL" id="GII76616.1"/>
    </source>
</evidence>
<dbReference type="Proteomes" id="UP000655287">
    <property type="component" value="Unassembled WGS sequence"/>
</dbReference>
<dbReference type="InterPro" id="IPR038765">
    <property type="entry name" value="Papain-like_cys_pep_sf"/>
</dbReference>
<keyword evidence="9" id="KW-1185">Reference proteome</keyword>
<feature type="coiled-coil region" evidence="5">
    <location>
        <begin position="37"/>
        <end position="92"/>
    </location>
</feature>
<dbReference type="Gene3D" id="6.10.250.3150">
    <property type="match status" value="1"/>
</dbReference>
<evidence type="ECO:0000256" key="3">
    <source>
        <dbReference type="ARBA" id="ARBA00022801"/>
    </source>
</evidence>
<evidence type="ECO:0000256" key="2">
    <source>
        <dbReference type="ARBA" id="ARBA00022670"/>
    </source>
</evidence>
<evidence type="ECO:0000256" key="5">
    <source>
        <dbReference type="SAM" id="Coils"/>
    </source>
</evidence>